<comment type="caution">
    <text evidence="6">The sequence shown here is derived from an EMBL/GenBank/DDBJ whole genome shotgun (WGS) entry which is preliminary data.</text>
</comment>
<evidence type="ECO:0000256" key="1">
    <source>
        <dbReference type="ARBA" id="ARBA00008535"/>
    </source>
</evidence>
<keyword evidence="2" id="KW-0547">Nucleotide-binding</keyword>
<evidence type="ECO:0000313" key="7">
    <source>
        <dbReference type="Proteomes" id="UP001529510"/>
    </source>
</evidence>
<dbReference type="PANTHER" id="PTHR10903:SF170">
    <property type="entry name" value="GTPASE IMAP FAMILY MEMBER 7"/>
    <property type="match status" value="1"/>
</dbReference>
<dbReference type="InterPro" id="IPR006703">
    <property type="entry name" value="G_AIG1"/>
</dbReference>
<dbReference type="SUPFAM" id="SSF52540">
    <property type="entry name" value="P-loop containing nucleoside triphosphate hydrolases"/>
    <property type="match status" value="3"/>
</dbReference>
<feature type="domain" description="AIG1-type G" evidence="5">
    <location>
        <begin position="12"/>
        <end position="203"/>
    </location>
</feature>
<evidence type="ECO:0000256" key="4">
    <source>
        <dbReference type="SAM" id="MobiDB-lite"/>
    </source>
</evidence>
<accession>A0ABD0MR66</accession>
<feature type="region of interest" description="Disordered" evidence="4">
    <location>
        <begin position="966"/>
        <end position="995"/>
    </location>
</feature>
<dbReference type="Pfam" id="PF04548">
    <property type="entry name" value="AIG1"/>
    <property type="match status" value="4"/>
</dbReference>
<feature type="domain" description="AIG1-type G" evidence="5">
    <location>
        <begin position="645"/>
        <end position="844"/>
    </location>
</feature>
<dbReference type="GO" id="GO:0005525">
    <property type="term" value="F:GTP binding"/>
    <property type="evidence" value="ECO:0007669"/>
    <property type="project" value="UniProtKB-KW"/>
</dbReference>
<dbReference type="CDD" id="cd01852">
    <property type="entry name" value="AIG1"/>
    <property type="match status" value="1"/>
</dbReference>
<dbReference type="PROSITE" id="PS51720">
    <property type="entry name" value="G_AIG1"/>
    <property type="match status" value="2"/>
</dbReference>
<reference evidence="6 7" key="1">
    <citation type="submission" date="2024-05" db="EMBL/GenBank/DDBJ databases">
        <title>Genome sequencing and assembly of Indian major carp, Cirrhinus mrigala (Hamilton, 1822).</title>
        <authorList>
            <person name="Mohindra V."/>
            <person name="Chowdhury L.M."/>
            <person name="Lal K."/>
            <person name="Jena J.K."/>
        </authorList>
    </citation>
    <scope>NUCLEOTIDE SEQUENCE [LARGE SCALE GENOMIC DNA]</scope>
    <source>
        <strain evidence="6">CM1030</strain>
        <tissue evidence="6">Blood</tissue>
    </source>
</reference>
<name>A0ABD0MR66_CIRMR</name>
<dbReference type="PANTHER" id="PTHR10903">
    <property type="entry name" value="GTPASE, IMAP FAMILY MEMBER-RELATED"/>
    <property type="match status" value="1"/>
</dbReference>
<evidence type="ECO:0000259" key="5">
    <source>
        <dbReference type="PROSITE" id="PS51720"/>
    </source>
</evidence>
<proteinExistence type="inferred from homology"/>
<keyword evidence="3" id="KW-0342">GTP-binding</keyword>
<dbReference type="FunFam" id="3.40.50.300:FF:003498">
    <property type="entry name" value="Si:dkey-73p2.2"/>
    <property type="match status" value="1"/>
</dbReference>
<keyword evidence="7" id="KW-1185">Reference proteome</keyword>
<evidence type="ECO:0000256" key="3">
    <source>
        <dbReference type="ARBA" id="ARBA00023134"/>
    </source>
</evidence>
<dbReference type="Proteomes" id="UP001529510">
    <property type="component" value="Unassembled WGS sequence"/>
</dbReference>
<feature type="region of interest" description="Disordered" evidence="4">
    <location>
        <begin position="868"/>
        <end position="946"/>
    </location>
</feature>
<dbReference type="EMBL" id="JAMKFB020000245">
    <property type="protein sequence ID" value="KAL0151451.1"/>
    <property type="molecule type" value="Genomic_DNA"/>
</dbReference>
<protein>
    <recommendedName>
        <fullName evidence="5">AIG1-type G domain-containing protein</fullName>
    </recommendedName>
</protein>
<dbReference type="Gene3D" id="3.40.50.300">
    <property type="entry name" value="P-loop containing nucleotide triphosphate hydrolases"/>
    <property type="match status" value="4"/>
</dbReference>
<dbReference type="InterPro" id="IPR045058">
    <property type="entry name" value="GIMA/IAN/Toc"/>
</dbReference>
<dbReference type="AlphaFoldDB" id="A0ABD0MR66"/>
<organism evidence="6 7">
    <name type="scientific">Cirrhinus mrigala</name>
    <name type="common">Mrigala</name>
    <dbReference type="NCBI Taxonomy" id="683832"/>
    <lineage>
        <taxon>Eukaryota</taxon>
        <taxon>Metazoa</taxon>
        <taxon>Chordata</taxon>
        <taxon>Craniata</taxon>
        <taxon>Vertebrata</taxon>
        <taxon>Euteleostomi</taxon>
        <taxon>Actinopterygii</taxon>
        <taxon>Neopterygii</taxon>
        <taxon>Teleostei</taxon>
        <taxon>Ostariophysi</taxon>
        <taxon>Cypriniformes</taxon>
        <taxon>Cyprinidae</taxon>
        <taxon>Labeoninae</taxon>
        <taxon>Labeonini</taxon>
        <taxon>Cirrhinus</taxon>
    </lineage>
</organism>
<comment type="similarity">
    <text evidence="1">Belongs to the TRAFAC class TrmE-Era-EngA-EngB-Septin-like GTPase superfamily. AIG1/Toc34/Toc159-like paraseptin GTPase family. IAN subfamily.</text>
</comment>
<dbReference type="FunFam" id="3.40.50.300:FF:000366">
    <property type="entry name" value="GTPase, IMAP family member 2"/>
    <property type="match status" value="1"/>
</dbReference>
<gene>
    <name evidence="6" type="ORF">M9458_053237</name>
</gene>
<sequence>METSVCLCSFSVRYLRIVLLGKNGSVNSRVGNAILGADAFQSESASNSKQHSKRISGAVEGRHITVIKTPHLLQPNLPHHLLIQGVRECASLAAPGPHVIALILQNKDFKKEDKQRVKTVLNLFSKQAMKHTMVLTTDEETRGSIFASRNNVIHNLIKECGGRHFRFDTVNPGWRSDMFRRIEKMLKEEHNEYLICNMYEDGVTTTGKAKLNFVLCGNDSTLKSSVSRMFRGAMIKPMNKLLPQEEMSKVCQKREGTIHGRQISVLELPALTRLSEEEMMQETYRCLFLCDPGVHHFILVTPVCPLTNEDKAEMEKIKRIFNSNEHFMVLFITELTVNQSVIDFVESTESQGVVSLYGSWYDVIGLKDQRNSRQISDLFDYIESMKTEPYSLQTYIRAPERRVRRELEEKLRVRDNEIKELQKKIKTLVPEGAKLNLVVCGSNRELKTFMSNLILNQSERRSELSSECVRRDVELHGRLISLVELPALFNTQLSEEEVMRQTHRCVSLCHPGVHVFIIIIPDAPLNNEDKAEMEKLKRIFSSRINKHIMIFIKQNSELLTAELNEETQSVIESFGGRHNFIDLNTQVSVLMEKLEQMVEENSGDCFSTETLFEAQMEKLLKSDEMKRKIHPLETWFQSQDSREREDELTIVLLGKTGVGKSSTGNTILGRKAFKADISQTSVTKVCQRETAEISGRRITVIDTPGLFDTELTKEEIQREITNCISMILPGPHVFLLLIPVGRFTEEEEKSAKIIQDTFGENSLKYIIVLFTRGDFLKNKIIEQYLGEPGSTLKNLTEACGNRFLVFNNETGDRTQVTDLLQKIDNMVKANGGSYYSCKMFREMEREKQEQQMEILMEKVEKLNREKEELMNKHEEEKKRLIMKMEEDHDKERRRREEKYKRDIKEREEQEREIREEMKREREEWEKQKQQERQRREEEEEKWRKKEQEMWGEYYQRLKQEIDRMKMMMEVERQNHDKDRKRREEEHERKRKKEQETWDEYYQRLEQEIERMNMTMEEERQNHDKERKRRGL</sequence>
<evidence type="ECO:0000313" key="6">
    <source>
        <dbReference type="EMBL" id="KAL0151451.1"/>
    </source>
</evidence>
<dbReference type="InterPro" id="IPR027417">
    <property type="entry name" value="P-loop_NTPase"/>
</dbReference>
<evidence type="ECO:0000256" key="2">
    <source>
        <dbReference type="ARBA" id="ARBA00022741"/>
    </source>
</evidence>